<feature type="region of interest" description="Disordered" evidence="1">
    <location>
        <begin position="226"/>
        <end position="308"/>
    </location>
</feature>
<dbReference type="EMBL" id="GG745347">
    <property type="protein sequence ID" value="KNE65428.1"/>
    <property type="molecule type" value="Genomic_DNA"/>
</dbReference>
<dbReference type="PROSITE" id="PS50174">
    <property type="entry name" value="G_PATCH"/>
    <property type="match status" value="1"/>
</dbReference>
<sequence>MGLAGPRVRQRISADPQNRAWAEDTSKFGFRMLEKMGWSSGKGLGADESGTTSHVKVSLKSDASGIGAKAKNSDNWLSNTDAFSRLLADLNARVEEEGDGAEEDEVAASDASSSGSRKKKAKKEKKAAKKEKKEKKKSKKAKKSSDSDDNDDGASSSRAVTPTPTDSAPDAAAVAAVTHAREKRKQTLTPTVDDVLAPRDEGNEIEMIGPDMSSLMAMFVQGSTIGPSTAEVEKDEAAEPLVPTPAPSDDADSAGEGKKERKSKSKDKKSKKDKKDKAAKKDKKRSRDADDAEADGEGASKKKRKSRD</sequence>
<dbReference type="eggNOG" id="KOG2809">
    <property type="taxonomic scope" value="Eukaryota"/>
</dbReference>
<accession>A0A0L0SS96</accession>
<dbReference type="Proteomes" id="UP000054350">
    <property type="component" value="Unassembled WGS sequence"/>
</dbReference>
<dbReference type="OMA" id="VAYKMDN"/>
<dbReference type="STRING" id="578462.A0A0L0SS96"/>
<feature type="compositionally biased region" description="Basic residues" evidence="1">
    <location>
        <begin position="116"/>
        <end position="142"/>
    </location>
</feature>
<evidence type="ECO:0000313" key="4">
    <source>
        <dbReference type="Proteomes" id="UP000054350"/>
    </source>
</evidence>
<evidence type="ECO:0000256" key="1">
    <source>
        <dbReference type="SAM" id="MobiDB-lite"/>
    </source>
</evidence>
<dbReference type="Pfam" id="PF01585">
    <property type="entry name" value="G-patch"/>
    <property type="match status" value="1"/>
</dbReference>
<feature type="region of interest" description="Disordered" evidence="1">
    <location>
        <begin position="95"/>
        <end position="206"/>
    </location>
</feature>
<feature type="compositionally biased region" description="Acidic residues" evidence="1">
    <location>
        <begin position="96"/>
        <end position="107"/>
    </location>
</feature>
<protein>
    <recommendedName>
        <fullName evidence="2">G-patch domain-containing protein</fullName>
    </recommendedName>
</protein>
<dbReference type="SMART" id="SM00443">
    <property type="entry name" value="G_patch"/>
    <property type="match status" value="1"/>
</dbReference>
<organism evidence="3 4">
    <name type="scientific">Allomyces macrogynus (strain ATCC 38327)</name>
    <name type="common">Allomyces javanicus var. macrogynus</name>
    <dbReference type="NCBI Taxonomy" id="578462"/>
    <lineage>
        <taxon>Eukaryota</taxon>
        <taxon>Fungi</taxon>
        <taxon>Fungi incertae sedis</taxon>
        <taxon>Blastocladiomycota</taxon>
        <taxon>Blastocladiomycetes</taxon>
        <taxon>Blastocladiales</taxon>
        <taxon>Blastocladiaceae</taxon>
        <taxon>Allomyces</taxon>
    </lineage>
</organism>
<dbReference type="InterPro" id="IPR000467">
    <property type="entry name" value="G_patch_dom"/>
</dbReference>
<proteinExistence type="predicted"/>
<feature type="domain" description="G-patch" evidence="2">
    <location>
        <begin position="25"/>
        <end position="71"/>
    </location>
</feature>
<name>A0A0L0SS96_ALLM3</name>
<reference evidence="4" key="2">
    <citation type="submission" date="2009-11" db="EMBL/GenBank/DDBJ databases">
        <title>The Genome Sequence of Allomyces macrogynus strain ATCC 38327.</title>
        <authorList>
            <consortium name="The Broad Institute Genome Sequencing Platform"/>
            <person name="Russ C."/>
            <person name="Cuomo C."/>
            <person name="Shea T."/>
            <person name="Young S.K."/>
            <person name="Zeng Q."/>
            <person name="Koehrsen M."/>
            <person name="Haas B."/>
            <person name="Borodovsky M."/>
            <person name="Guigo R."/>
            <person name="Alvarado L."/>
            <person name="Berlin A."/>
            <person name="Borenstein D."/>
            <person name="Chen Z."/>
            <person name="Engels R."/>
            <person name="Freedman E."/>
            <person name="Gellesch M."/>
            <person name="Goldberg J."/>
            <person name="Griggs A."/>
            <person name="Gujja S."/>
            <person name="Heiman D."/>
            <person name="Hepburn T."/>
            <person name="Howarth C."/>
            <person name="Jen D."/>
            <person name="Larson L."/>
            <person name="Lewis B."/>
            <person name="Mehta T."/>
            <person name="Park D."/>
            <person name="Pearson M."/>
            <person name="Roberts A."/>
            <person name="Saif S."/>
            <person name="Shenoy N."/>
            <person name="Sisk P."/>
            <person name="Stolte C."/>
            <person name="Sykes S."/>
            <person name="Walk T."/>
            <person name="White J."/>
            <person name="Yandava C."/>
            <person name="Burger G."/>
            <person name="Gray M.W."/>
            <person name="Holland P.W.H."/>
            <person name="King N."/>
            <person name="Lang F.B.F."/>
            <person name="Roger A.J."/>
            <person name="Ruiz-Trillo I."/>
            <person name="Lander E."/>
            <person name="Nusbaum C."/>
        </authorList>
    </citation>
    <scope>NUCLEOTIDE SEQUENCE [LARGE SCALE GENOMIC DNA]</scope>
    <source>
        <strain evidence="4">ATCC 38327</strain>
    </source>
</reference>
<keyword evidence="4" id="KW-1185">Reference proteome</keyword>
<evidence type="ECO:0000259" key="2">
    <source>
        <dbReference type="PROSITE" id="PS50174"/>
    </source>
</evidence>
<feature type="compositionally biased region" description="Basic residues" evidence="1">
    <location>
        <begin position="260"/>
        <end position="286"/>
    </location>
</feature>
<gene>
    <name evidence="3" type="ORF">AMAG_11057</name>
</gene>
<feature type="compositionally biased region" description="Low complexity" evidence="1">
    <location>
        <begin position="153"/>
        <end position="178"/>
    </location>
</feature>
<dbReference type="VEuPathDB" id="FungiDB:AMAG_11057"/>
<dbReference type="AlphaFoldDB" id="A0A0L0SS96"/>
<evidence type="ECO:0000313" key="3">
    <source>
        <dbReference type="EMBL" id="KNE65428.1"/>
    </source>
</evidence>
<dbReference type="InterPro" id="IPR050656">
    <property type="entry name" value="PINX1"/>
</dbReference>
<dbReference type="OrthoDB" id="29523at2759"/>
<dbReference type="GO" id="GO:0003676">
    <property type="term" value="F:nucleic acid binding"/>
    <property type="evidence" value="ECO:0007669"/>
    <property type="project" value="InterPro"/>
</dbReference>
<dbReference type="PANTHER" id="PTHR23149">
    <property type="entry name" value="G PATCH DOMAIN CONTAINING PROTEIN"/>
    <property type="match status" value="1"/>
</dbReference>
<reference evidence="3 4" key="1">
    <citation type="submission" date="2009-11" db="EMBL/GenBank/DDBJ databases">
        <title>Annotation of Allomyces macrogynus ATCC 38327.</title>
        <authorList>
            <consortium name="The Broad Institute Genome Sequencing Platform"/>
            <person name="Russ C."/>
            <person name="Cuomo C."/>
            <person name="Burger G."/>
            <person name="Gray M.W."/>
            <person name="Holland P.W.H."/>
            <person name="King N."/>
            <person name="Lang F.B.F."/>
            <person name="Roger A.J."/>
            <person name="Ruiz-Trillo I."/>
            <person name="Young S.K."/>
            <person name="Zeng Q."/>
            <person name="Gargeya S."/>
            <person name="Fitzgerald M."/>
            <person name="Haas B."/>
            <person name="Abouelleil A."/>
            <person name="Alvarado L."/>
            <person name="Arachchi H.M."/>
            <person name="Berlin A."/>
            <person name="Chapman S.B."/>
            <person name="Gearin G."/>
            <person name="Goldberg J."/>
            <person name="Griggs A."/>
            <person name="Gujja S."/>
            <person name="Hansen M."/>
            <person name="Heiman D."/>
            <person name="Howarth C."/>
            <person name="Larimer J."/>
            <person name="Lui A."/>
            <person name="MacDonald P.J.P."/>
            <person name="McCowen C."/>
            <person name="Montmayeur A."/>
            <person name="Murphy C."/>
            <person name="Neiman D."/>
            <person name="Pearson M."/>
            <person name="Priest M."/>
            <person name="Roberts A."/>
            <person name="Saif S."/>
            <person name="Shea T."/>
            <person name="Sisk P."/>
            <person name="Stolte C."/>
            <person name="Sykes S."/>
            <person name="Wortman J."/>
            <person name="Nusbaum C."/>
            <person name="Birren B."/>
        </authorList>
    </citation>
    <scope>NUCLEOTIDE SEQUENCE [LARGE SCALE GENOMIC DNA]</scope>
    <source>
        <strain evidence="3 4">ATCC 38327</strain>
    </source>
</reference>
<feature type="region of interest" description="Disordered" evidence="1">
    <location>
        <begin position="1"/>
        <end position="20"/>
    </location>
</feature>